<comment type="similarity">
    <text evidence="2">Belongs to the peptidase M13 family.</text>
</comment>
<accession>A0ABD0XUQ2</accession>
<dbReference type="AlphaFoldDB" id="A0ABD0XUQ2"/>
<evidence type="ECO:0000256" key="1">
    <source>
        <dbReference type="ARBA" id="ARBA00004401"/>
    </source>
</evidence>
<dbReference type="Proteomes" id="UP001558652">
    <property type="component" value="Unassembled WGS sequence"/>
</dbReference>
<dbReference type="EMBL" id="JBFDAA010000021">
    <property type="protein sequence ID" value="KAL1114938.1"/>
    <property type="molecule type" value="Genomic_DNA"/>
</dbReference>
<reference evidence="5 6" key="1">
    <citation type="submission" date="2024-07" db="EMBL/GenBank/DDBJ databases">
        <title>Chromosome-level genome assembly of the water stick insect Ranatra chinensis (Heteroptera: Nepidae).</title>
        <authorList>
            <person name="Liu X."/>
        </authorList>
    </citation>
    <scope>NUCLEOTIDE SEQUENCE [LARGE SCALE GENOMIC DNA]</scope>
    <source>
        <strain evidence="5">Cailab_2021Rc</strain>
        <tissue evidence="5">Muscle</tissue>
    </source>
</reference>
<gene>
    <name evidence="5" type="ORF">AAG570_007761</name>
</gene>
<feature type="region of interest" description="Disordered" evidence="3">
    <location>
        <begin position="51"/>
        <end position="84"/>
    </location>
</feature>
<comment type="subcellular location">
    <subcellularLocation>
        <location evidence="1">Cell membrane</location>
        <topology evidence="1">Single-pass type II membrane protein</topology>
    </subcellularLocation>
</comment>
<keyword evidence="6" id="KW-1185">Reference proteome</keyword>
<evidence type="ECO:0000259" key="4">
    <source>
        <dbReference type="Pfam" id="PF05649"/>
    </source>
</evidence>
<dbReference type="InterPro" id="IPR024079">
    <property type="entry name" value="MetalloPept_cat_dom_sf"/>
</dbReference>
<dbReference type="SUPFAM" id="SSF55486">
    <property type="entry name" value="Metalloproteases ('zincins'), catalytic domain"/>
    <property type="match status" value="1"/>
</dbReference>
<name>A0ABD0XUQ2_9HEMI</name>
<dbReference type="Gene3D" id="3.40.390.10">
    <property type="entry name" value="Collagenase (Catalytic Domain)"/>
    <property type="match status" value="1"/>
</dbReference>
<dbReference type="PANTHER" id="PTHR11733">
    <property type="entry name" value="ZINC METALLOPROTEASE FAMILY M13 NEPRILYSIN-RELATED"/>
    <property type="match status" value="1"/>
</dbReference>
<evidence type="ECO:0000313" key="6">
    <source>
        <dbReference type="Proteomes" id="UP001558652"/>
    </source>
</evidence>
<evidence type="ECO:0000313" key="5">
    <source>
        <dbReference type="EMBL" id="KAL1114938.1"/>
    </source>
</evidence>
<dbReference type="PROSITE" id="PS51885">
    <property type="entry name" value="NEPRILYSIN"/>
    <property type="match status" value="1"/>
</dbReference>
<dbReference type="InterPro" id="IPR000718">
    <property type="entry name" value="Peptidase_M13"/>
</dbReference>
<feature type="domain" description="Peptidase M13 N-terminal" evidence="4">
    <location>
        <begin position="397"/>
        <end position="542"/>
    </location>
</feature>
<proteinExistence type="inferred from homology"/>
<comment type="caution">
    <text evidence="5">The sequence shown here is derived from an EMBL/GenBank/DDBJ whole genome shotgun (WGS) entry which is preliminary data.</text>
</comment>
<evidence type="ECO:0000256" key="2">
    <source>
        <dbReference type="ARBA" id="ARBA00007357"/>
    </source>
</evidence>
<feature type="compositionally biased region" description="Pro residues" evidence="3">
    <location>
        <begin position="65"/>
        <end position="84"/>
    </location>
</feature>
<sequence length="770" mass="86107">MASKRRNMFQKNNRQETTENVKNSNISYPSLKVKPAFLINEPLLRHREHQGLWAPTSPPSLLSSPIPPKPSLPTPLPPTPPLPTPTQLPTITPCGRQARPVVLLDLGGHAIDGCQLDGVTLTTPRIAERNRKLHGTGSPRIHGPPTEEASEKNYHIYLNEPRPSFTQTLPVGVRSEVQFASSYQCERCSVRPTLADDQFGFRKERYSRSYLGLKKTLRKGQDTIIAFIDTEKAFHEVDRQQLFEGGARDMRHGLDQINAVIYGPEVLHYPLLPFPLPQAHVMMEEGHHNDAESMQAGERGRGILPEAGSWLCCLPCNWLKSNTSLHKASITAAMLLVTSLLVASPVLFLISGSPGAEKVDLCHPGEGCRQEDETCGTSACYEAALTIGNAISTAEDPCQDFYKYSCGSWAQQRPGLRQLQSQVDAEIQRKCFSIDREVKEAVEKRLAEVETEQLLETTAQSGPFEKVGRFYNSCIKNKHESSVNKTLSLLEELGGYMGVGESNLTTLISRLILMNGSPLFDLYLDKDLHNASQLAIYLDLPKPIGRTIKFFHSLPSQFNFEKYVFLFVNMIAVNFGALLQPGHQLFTLVEYSHLRKPLLHCLLHLLNVVKPFSHKDSFSSVQRCATINSPIGGAESGFWKGIFTMVCRLSLLVRWSEPVLAIFSGVDSFEEKQLLLMEELLLSFIPRSLNPEHKAKEIHNILLLTTMLSKIYPKTKDILFKRQNNGMYKAYTVMTLQDYYGFVIEATFDTTAFRRAALGAVAQSLTIVAL</sequence>
<evidence type="ECO:0000256" key="3">
    <source>
        <dbReference type="SAM" id="MobiDB-lite"/>
    </source>
</evidence>
<dbReference type="InterPro" id="IPR008753">
    <property type="entry name" value="Peptidase_M13_N"/>
</dbReference>
<protein>
    <recommendedName>
        <fullName evidence="4">Peptidase M13 N-terminal domain-containing protein</fullName>
    </recommendedName>
</protein>
<organism evidence="5 6">
    <name type="scientific">Ranatra chinensis</name>
    <dbReference type="NCBI Taxonomy" id="642074"/>
    <lineage>
        <taxon>Eukaryota</taxon>
        <taxon>Metazoa</taxon>
        <taxon>Ecdysozoa</taxon>
        <taxon>Arthropoda</taxon>
        <taxon>Hexapoda</taxon>
        <taxon>Insecta</taxon>
        <taxon>Pterygota</taxon>
        <taxon>Neoptera</taxon>
        <taxon>Paraneoptera</taxon>
        <taxon>Hemiptera</taxon>
        <taxon>Heteroptera</taxon>
        <taxon>Panheteroptera</taxon>
        <taxon>Nepomorpha</taxon>
        <taxon>Nepidae</taxon>
        <taxon>Ranatrinae</taxon>
        <taxon>Ranatra</taxon>
    </lineage>
</organism>
<dbReference type="PANTHER" id="PTHR11733:SF167">
    <property type="entry name" value="FI17812P1-RELATED"/>
    <property type="match status" value="1"/>
</dbReference>
<dbReference type="Pfam" id="PF05649">
    <property type="entry name" value="Peptidase_M13_N"/>
    <property type="match status" value="1"/>
</dbReference>
<dbReference type="GO" id="GO:0005886">
    <property type="term" value="C:plasma membrane"/>
    <property type="evidence" value="ECO:0007669"/>
    <property type="project" value="UniProtKB-SubCell"/>
</dbReference>
<feature type="region of interest" description="Disordered" evidence="3">
    <location>
        <begin position="1"/>
        <end position="24"/>
    </location>
</feature>